<dbReference type="Pfam" id="PF00041">
    <property type="entry name" value="fn3"/>
    <property type="match status" value="1"/>
</dbReference>
<dbReference type="CDD" id="cd00063">
    <property type="entry name" value="FN3"/>
    <property type="match status" value="1"/>
</dbReference>
<comment type="caution">
    <text evidence="2">The sequence shown here is derived from an EMBL/GenBank/DDBJ whole genome shotgun (WGS) entry which is preliminary data.</text>
</comment>
<keyword evidence="3" id="KW-1185">Reference proteome</keyword>
<dbReference type="CDD" id="cd22641">
    <property type="entry name" value="C24-like"/>
    <property type="match status" value="1"/>
</dbReference>
<dbReference type="PANTHER" id="PTHR46957:SF3">
    <property type="entry name" value="CYTOKINE RECEPTOR"/>
    <property type="match status" value="1"/>
</dbReference>
<dbReference type="InterPro" id="IPR003961">
    <property type="entry name" value="FN3_dom"/>
</dbReference>
<feature type="domain" description="Fibronectin type-III" evidence="1">
    <location>
        <begin position="391"/>
        <end position="481"/>
    </location>
</feature>
<dbReference type="Proteomes" id="UP000093343">
    <property type="component" value="Unassembled WGS sequence"/>
</dbReference>
<dbReference type="EMBL" id="LVEN01000035">
    <property type="protein sequence ID" value="OCB72106.1"/>
    <property type="molecule type" value="Genomic_DNA"/>
</dbReference>
<dbReference type="SMART" id="SM00060">
    <property type="entry name" value="FN3"/>
    <property type="match status" value="2"/>
</dbReference>
<reference evidence="3" key="1">
    <citation type="submission" date="2016-03" db="EMBL/GenBank/DDBJ databases">
        <title>Draft genome sequence of Paenibacillus glacialis DSM 22343.</title>
        <authorList>
            <person name="Shin S.-K."/>
            <person name="Yi H."/>
        </authorList>
    </citation>
    <scope>NUCLEOTIDE SEQUENCE [LARGE SCALE GENOMIC DNA]</scope>
    <source>
        <strain evidence="3">CCUG 60099</strain>
    </source>
</reference>
<name>A0ABX2XGM5_9FLAO</name>
<accession>A0ABX2XGM5</accession>
<gene>
    <name evidence="2" type="ORF">FLP_16455</name>
</gene>
<organism evidence="2 3">
    <name type="scientific">Flavobacterium piscis</name>
    <dbReference type="NCBI Taxonomy" id="1114874"/>
    <lineage>
        <taxon>Bacteria</taxon>
        <taxon>Pseudomonadati</taxon>
        <taxon>Bacteroidota</taxon>
        <taxon>Flavobacteriia</taxon>
        <taxon>Flavobacteriales</taxon>
        <taxon>Flavobacteriaceae</taxon>
        <taxon>Flavobacterium</taxon>
    </lineage>
</organism>
<dbReference type="SUPFAM" id="SSF49265">
    <property type="entry name" value="Fibronectin type III"/>
    <property type="match status" value="1"/>
</dbReference>
<sequence>MKQVNFTHPGGFPLEQETLEKLQTAYRHELFGALKSHLGINPDNDYIIAPPINAKEGWAIIHPKDNTGKRTVEGILYPIKNGTVTLFLKTTRTGTNLTYGNGESQTAYFDYEAQYISDTDYANRPVSPPITDALAVHYYDLSDPAFITIKDIQTIEGIIKTIEANITTIKSNITTIEGNINAVESNIDVVEGNINTIEANIVDIKKNYLLIKGSELNTSPEDFESSESSENSLLLLDNVNQVIKSNNLLNSLLSRITKLEKQPATAVPKGMIAIWGKPAPFPEGWEEYVPLRGRVPVGLDLLDTILNKVGNSGGSKDAVVVEHSHDCNGFDEPNTGINALEDGSYKWGLISKTTTVGESGTNKNLQPYRVVHFIEYTGNTIEHADTIAPTSPTNLETSKIGTKSLTLTWTASTDNVGVTNYLVYKDNSNTPLAELGKDVVTYNVTGLSVNTPYSFQVRAKDAAGNLSVPATVTTATLTADSTPPTLPSFFHCVHNGQGYILLEWAQSQDDDSPIDYELSRSAFGSLFTVLKKNPNTYYSEQVSSNGTYTYRVRAIDPSGNASAYKEASVTISSL</sequence>
<dbReference type="Gene3D" id="2.60.40.10">
    <property type="entry name" value="Immunoglobulins"/>
    <property type="match status" value="2"/>
</dbReference>
<evidence type="ECO:0000313" key="3">
    <source>
        <dbReference type="Proteomes" id="UP000093343"/>
    </source>
</evidence>
<dbReference type="PROSITE" id="PS50853">
    <property type="entry name" value="FN3"/>
    <property type="match status" value="1"/>
</dbReference>
<dbReference type="InterPro" id="IPR050713">
    <property type="entry name" value="RTP_Phos/Ushers"/>
</dbReference>
<evidence type="ECO:0000313" key="2">
    <source>
        <dbReference type="EMBL" id="OCB72106.1"/>
    </source>
</evidence>
<proteinExistence type="predicted"/>
<dbReference type="RefSeq" id="WP_065450611.1">
    <property type="nucleotide sequence ID" value="NZ_LVEN01000035.1"/>
</dbReference>
<dbReference type="InterPro" id="IPR013783">
    <property type="entry name" value="Ig-like_fold"/>
</dbReference>
<dbReference type="InterPro" id="IPR036116">
    <property type="entry name" value="FN3_sf"/>
</dbReference>
<dbReference type="PANTHER" id="PTHR46957">
    <property type="entry name" value="CYTOKINE RECEPTOR"/>
    <property type="match status" value="1"/>
</dbReference>
<evidence type="ECO:0000259" key="1">
    <source>
        <dbReference type="PROSITE" id="PS50853"/>
    </source>
</evidence>
<protein>
    <recommendedName>
        <fullName evidence="1">Fibronectin type-III domain-containing protein</fullName>
    </recommendedName>
</protein>
<dbReference type="Gene3D" id="1.20.5.340">
    <property type="match status" value="1"/>
</dbReference>